<accession>A0A383DQ72</accession>
<feature type="non-terminal residue" evidence="1">
    <location>
        <position position="234"/>
    </location>
</feature>
<evidence type="ECO:0000313" key="1">
    <source>
        <dbReference type="EMBL" id="SVE46375.1"/>
    </source>
</evidence>
<dbReference type="EMBL" id="UINC01219073">
    <property type="protein sequence ID" value="SVE46375.1"/>
    <property type="molecule type" value="Genomic_DNA"/>
</dbReference>
<reference evidence="1" key="1">
    <citation type="submission" date="2018-05" db="EMBL/GenBank/DDBJ databases">
        <authorList>
            <person name="Lanie J.A."/>
            <person name="Ng W.-L."/>
            <person name="Kazmierczak K.M."/>
            <person name="Andrzejewski T.M."/>
            <person name="Davidsen T.M."/>
            <person name="Wayne K.J."/>
            <person name="Tettelin H."/>
            <person name="Glass J.I."/>
            <person name="Rusch D."/>
            <person name="Podicherti R."/>
            <person name="Tsui H.-C.T."/>
            <person name="Winkler M.E."/>
        </authorList>
    </citation>
    <scope>NUCLEOTIDE SEQUENCE</scope>
</reference>
<name>A0A383DQ72_9ZZZZ</name>
<protein>
    <submittedName>
        <fullName evidence="1">Uncharacterized protein</fullName>
    </submittedName>
</protein>
<gene>
    <name evidence="1" type="ORF">METZ01_LOCUS499229</name>
</gene>
<organism evidence="1">
    <name type="scientific">marine metagenome</name>
    <dbReference type="NCBI Taxonomy" id="408172"/>
    <lineage>
        <taxon>unclassified sequences</taxon>
        <taxon>metagenomes</taxon>
        <taxon>ecological metagenomes</taxon>
    </lineage>
</organism>
<feature type="non-terminal residue" evidence="1">
    <location>
        <position position="1"/>
    </location>
</feature>
<sequence length="234" mass="28038">FWIDIMKSHFILAKYIQDNLDCEMYSIFEITEKPKIFFQNQKFVKFKKVWFYHDYILKTKRKPDLDYIKSIEEKYNIFLLLIAANDRFFNHFNKFYKFTYDEILLILEDEIKLYEMILDETKPDFVLMEPSHQQHNHIFYEICKSRGLKIIIPFTARTVDPKRSLNSSRIYLGDQLDPCLPLPNGKNTKYDNKPSIIQQNNSSTDKKFSHVNQNSTSNYGKAAMKYLFTSNENV</sequence>
<proteinExistence type="predicted"/>
<dbReference type="AlphaFoldDB" id="A0A383DQ72"/>